<dbReference type="InterPro" id="IPR036412">
    <property type="entry name" value="HAD-like_sf"/>
</dbReference>
<accession>A0A1R1YPZ9</accession>
<comment type="caution">
    <text evidence="1">The sequence shown here is derived from an EMBL/GenBank/DDBJ whole genome shotgun (WGS) entry which is preliminary data.</text>
</comment>
<dbReference type="AlphaFoldDB" id="A0A1R1YPZ9"/>
<protein>
    <submittedName>
        <fullName evidence="1">Pyrimidine 5'-nucleotidase YjjG</fullName>
    </submittedName>
</protein>
<dbReference type="InterPro" id="IPR006439">
    <property type="entry name" value="HAD-SF_hydro_IA"/>
</dbReference>
<dbReference type="InterPro" id="IPR023214">
    <property type="entry name" value="HAD_sf"/>
</dbReference>
<dbReference type="OrthoDB" id="444127at2759"/>
<dbReference type="GO" id="GO:0005634">
    <property type="term" value="C:nucleus"/>
    <property type="evidence" value="ECO:0007669"/>
    <property type="project" value="TreeGrafter"/>
</dbReference>
<organism evidence="1 2">
    <name type="scientific">Smittium culicis</name>
    <dbReference type="NCBI Taxonomy" id="133412"/>
    <lineage>
        <taxon>Eukaryota</taxon>
        <taxon>Fungi</taxon>
        <taxon>Fungi incertae sedis</taxon>
        <taxon>Zoopagomycota</taxon>
        <taxon>Kickxellomycotina</taxon>
        <taxon>Harpellomycetes</taxon>
        <taxon>Harpellales</taxon>
        <taxon>Legeriomycetaceae</taxon>
        <taxon>Smittium</taxon>
    </lineage>
</organism>
<dbReference type="NCBIfam" id="TIGR01549">
    <property type="entry name" value="HAD-SF-IA-v1"/>
    <property type="match status" value="1"/>
</dbReference>
<dbReference type="PANTHER" id="PTHR46191">
    <property type="match status" value="1"/>
</dbReference>
<dbReference type="Pfam" id="PF13242">
    <property type="entry name" value="Hydrolase_like"/>
    <property type="match status" value="1"/>
</dbReference>
<name>A0A1R1YPZ9_9FUNG</name>
<sequence>MGLLNCFEFVLDSGSVGFEKPSHKIWDLALEKMGSIDKTQVLHVGDHYKKDFLGALDFGFNAILVDRENRPYSDGDGCNSNIPSGTLLLPSKKFDNNYAIVNSLDKLLED</sequence>
<dbReference type="EMBL" id="LSSM01000460">
    <property type="protein sequence ID" value="OMJ28836.1"/>
    <property type="molecule type" value="Genomic_DNA"/>
</dbReference>
<dbReference type="InterPro" id="IPR051828">
    <property type="entry name" value="HAD-like_hydrolase_domain"/>
</dbReference>
<reference evidence="2" key="1">
    <citation type="submission" date="2017-01" db="EMBL/GenBank/DDBJ databases">
        <authorList>
            <person name="Wang Y."/>
            <person name="White M."/>
            <person name="Kvist S."/>
            <person name="Moncalvo J.-M."/>
        </authorList>
    </citation>
    <scope>NUCLEOTIDE SEQUENCE [LARGE SCALE GENOMIC DNA]</scope>
    <source>
        <strain evidence="2">ID-206-W2</strain>
    </source>
</reference>
<gene>
    <name evidence="1" type="ORF">AYI69_g1675</name>
</gene>
<dbReference type="GO" id="GO:0016791">
    <property type="term" value="F:phosphatase activity"/>
    <property type="evidence" value="ECO:0007669"/>
    <property type="project" value="UniProtKB-ARBA"/>
</dbReference>
<evidence type="ECO:0000313" key="2">
    <source>
        <dbReference type="Proteomes" id="UP000187429"/>
    </source>
</evidence>
<dbReference type="Proteomes" id="UP000187429">
    <property type="component" value="Unassembled WGS sequence"/>
</dbReference>
<dbReference type="Gene3D" id="3.40.50.1000">
    <property type="entry name" value="HAD superfamily/HAD-like"/>
    <property type="match status" value="1"/>
</dbReference>
<dbReference type="PANTHER" id="PTHR46191:SF2">
    <property type="entry name" value="HALOACID DEHALOGENASE-LIKE HYDROLASE DOMAIN-CONTAINING PROTEIN 3"/>
    <property type="match status" value="1"/>
</dbReference>
<keyword evidence="2" id="KW-1185">Reference proteome</keyword>
<proteinExistence type="predicted"/>
<evidence type="ECO:0000313" key="1">
    <source>
        <dbReference type="EMBL" id="OMJ28836.1"/>
    </source>
</evidence>
<dbReference type="SUPFAM" id="SSF56784">
    <property type="entry name" value="HAD-like"/>
    <property type="match status" value="1"/>
</dbReference>